<dbReference type="GO" id="GO:0000329">
    <property type="term" value="C:fungal-type vacuole membrane"/>
    <property type="evidence" value="ECO:0007669"/>
    <property type="project" value="TreeGrafter"/>
</dbReference>
<feature type="compositionally biased region" description="Basic and acidic residues" evidence="8">
    <location>
        <begin position="129"/>
        <end position="139"/>
    </location>
</feature>
<feature type="coiled-coil region" evidence="7">
    <location>
        <begin position="215"/>
        <end position="270"/>
    </location>
</feature>
<evidence type="ECO:0000256" key="5">
    <source>
        <dbReference type="ARBA" id="ARBA00022989"/>
    </source>
</evidence>
<dbReference type="InterPro" id="IPR025016">
    <property type="entry name" value="DUF3955"/>
</dbReference>
<feature type="transmembrane region" description="Helical" evidence="9">
    <location>
        <begin position="484"/>
        <end position="500"/>
    </location>
</feature>
<organism evidence="11 12">
    <name type="scientific">Wickerhamomyces anomalus (strain ATCC 58044 / CBS 1984 / NCYC 433 / NRRL Y-366-8)</name>
    <name type="common">Yeast</name>
    <name type="synonym">Hansenula anomala</name>
    <dbReference type="NCBI Taxonomy" id="683960"/>
    <lineage>
        <taxon>Eukaryota</taxon>
        <taxon>Fungi</taxon>
        <taxon>Dikarya</taxon>
        <taxon>Ascomycota</taxon>
        <taxon>Saccharomycotina</taxon>
        <taxon>Saccharomycetes</taxon>
        <taxon>Phaffomycetales</taxon>
        <taxon>Wickerhamomycetaceae</taxon>
        <taxon>Wickerhamomyces</taxon>
    </lineage>
</organism>
<evidence type="ECO:0000256" key="1">
    <source>
        <dbReference type="ARBA" id="ARBA00004141"/>
    </source>
</evidence>
<feature type="transmembrane region" description="Helical" evidence="9">
    <location>
        <begin position="363"/>
        <end position="382"/>
    </location>
</feature>
<dbReference type="SUPFAM" id="SSF103481">
    <property type="entry name" value="Multidrug resistance efflux transporter EmrE"/>
    <property type="match status" value="2"/>
</dbReference>
<evidence type="ECO:0000259" key="10">
    <source>
        <dbReference type="Pfam" id="PF13127"/>
    </source>
</evidence>
<feature type="transmembrane region" description="Helical" evidence="9">
    <location>
        <begin position="520"/>
        <end position="542"/>
    </location>
</feature>
<accession>A0A1E3P018</accession>
<evidence type="ECO:0000256" key="9">
    <source>
        <dbReference type="SAM" id="Phobius"/>
    </source>
</evidence>
<feature type="transmembrane region" description="Helical" evidence="9">
    <location>
        <begin position="589"/>
        <end position="609"/>
    </location>
</feature>
<dbReference type="RefSeq" id="XP_019038003.1">
    <property type="nucleotide sequence ID" value="XM_019184159.1"/>
</dbReference>
<evidence type="ECO:0000256" key="4">
    <source>
        <dbReference type="ARBA" id="ARBA00022692"/>
    </source>
</evidence>
<feature type="transmembrane region" description="Helical" evidence="9">
    <location>
        <begin position="554"/>
        <end position="577"/>
    </location>
</feature>
<feature type="transmembrane region" description="Helical" evidence="9">
    <location>
        <begin position="644"/>
        <end position="661"/>
    </location>
</feature>
<feature type="transmembrane region" description="Helical" evidence="9">
    <location>
        <begin position="618"/>
        <end position="638"/>
    </location>
</feature>
<dbReference type="OrthoDB" id="1436450at2759"/>
<keyword evidence="6 9" id="KW-0472">Membrane</keyword>
<dbReference type="Pfam" id="PF13127">
    <property type="entry name" value="DUF3955"/>
    <property type="match status" value="1"/>
</dbReference>
<dbReference type="InterPro" id="IPR009262">
    <property type="entry name" value="SLC35_F1/F2/F6"/>
</dbReference>
<evidence type="ECO:0000313" key="11">
    <source>
        <dbReference type="EMBL" id="ODQ58796.1"/>
    </source>
</evidence>
<feature type="transmembrane region" description="Helical" evidence="9">
    <location>
        <begin position="330"/>
        <end position="351"/>
    </location>
</feature>
<gene>
    <name evidence="11" type="ORF">WICANDRAFT_69208</name>
</gene>
<dbReference type="PANTHER" id="PTHR23051">
    <property type="entry name" value="SOLUTE CARRIER FAMILY 35, MEMBER F5"/>
    <property type="match status" value="1"/>
</dbReference>
<dbReference type="GO" id="GO:0022857">
    <property type="term" value="F:transmembrane transporter activity"/>
    <property type="evidence" value="ECO:0007669"/>
    <property type="project" value="InterPro"/>
</dbReference>
<evidence type="ECO:0000256" key="6">
    <source>
        <dbReference type="ARBA" id="ARBA00023136"/>
    </source>
</evidence>
<keyword evidence="4 9" id="KW-0812">Transmembrane</keyword>
<comment type="subcellular location">
    <subcellularLocation>
        <location evidence="1">Membrane</location>
        <topology evidence="1">Multi-pass membrane protein</topology>
    </subcellularLocation>
</comment>
<evidence type="ECO:0000256" key="7">
    <source>
        <dbReference type="SAM" id="Coils"/>
    </source>
</evidence>
<sequence length="672" mass="75717">MMGFFTKTHAVKKSVSSINSGDADLTSLDPPMLDIPMLHGNQPRRGSFASQLSQMKIITEQNSARFQTNAQKFTSPTDSEFSVKNMTLVSNGLKGEQERNMILEQQVRMLSHQAAMALDRLSDANKENQQLKDENETLKKRASHHRFSFGRRQSSYSSTSSTSSATNQSMFSNNKAVNYRSKNSSISSIQTNIDQLKSTNDSFFSEIHQNYGKEINTMRTELLSTQQELEQSKIEISQLKQQIQELLSKISQLQKENKSLLSKLSFKKQKQDVEKQFLTTQIDLLSTQLALKTDRAVLLASRINSYSNTDQIPVMTSLVNENRSHRRQRWTLGLIMLAVVVLSWVLSSFLISDIFENDLYRKPFFITYINTATFIFYLIPYLKKVIKGYIENGSLKYKEIEEDFLDSSDEELALNAESEYNAKLSLSETIKLSAQFCVVWYLANLATNASLSYTSVGSQTILSSTSSFFTLLIGALAKTESFSNVKIFGLVLSFIGVIVITKSDSDTVSSDIERTPLSIFIGNSLALAGALLYGVYATLLKYRIRDESRINMKVFFGFVGVFNLFFLWPSLIIFHYTGVEKFELPSGTFVISIILINCLITFISDFCWVKAMLLTSPLIVTVGLSTTIPFAMIGDIIFKGEKITVLYVIAASMICISFFVINKDAENDKHIE</sequence>
<evidence type="ECO:0000256" key="2">
    <source>
        <dbReference type="ARBA" id="ARBA00007863"/>
    </source>
</evidence>
<dbReference type="Pfam" id="PF06027">
    <property type="entry name" value="SLC35F"/>
    <property type="match status" value="1"/>
</dbReference>
<feature type="domain" description="DUF3955" evidence="10">
    <location>
        <begin position="331"/>
        <end position="379"/>
    </location>
</feature>
<dbReference type="EMBL" id="KV454211">
    <property type="protein sequence ID" value="ODQ58796.1"/>
    <property type="molecule type" value="Genomic_DNA"/>
</dbReference>
<comment type="similarity">
    <text evidence="2">Belongs to the SLC35F solute transporter family.</text>
</comment>
<reference evidence="11 12" key="1">
    <citation type="journal article" date="2016" name="Proc. Natl. Acad. Sci. U.S.A.">
        <title>Comparative genomics of biotechnologically important yeasts.</title>
        <authorList>
            <person name="Riley R."/>
            <person name="Haridas S."/>
            <person name="Wolfe K.H."/>
            <person name="Lopes M.R."/>
            <person name="Hittinger C.T."/>
            <person name="Goeker M."/>
            <person name="Salamov A.A."/>
            <person name="Wisecaver J.H."/>
            <person name="Long T.M."/>
            <person name="Calvey C.H."/>
            <person name="Aerts A.L."/>
            <person name="Barry K.W."/>
            <person name="Choi C."/>
            <person name="Clum A."/>
            <person name="Coughlan A.Y."/>
            <person name="Deshpande S."/>
            <person name="Douglass A.P."/>
            <person name="Hanson S.J."/>
            <person name="Klenk H.-P."/>
            <person name="LaButti K.M."/>
            <person name="Lapidus A."/>
            <person name="Lindquist E.A."/>
            <person name="Lipzen A.M."/>
            <person name="Meier-Kolthoff J.P."/>
            <person name="Ohm R.A."/>
            <person name="Otillar R.P."/>
            <person name="Pangilinan J.L."/>
            <person name="Peng Y."/>
            <person name="Rokas A."/>
            <person name="Rosa C.A."/>
            <person name="Scheuner C."/>
            <person name="Sibirny A.A."/>
            <person name="Slot J.C."/>
            <person name="Stielow J.B."/>
            <person name="Sun H."/>
            <person name="Kurtzman C.P."/>
            <person name="Blackwell M."/>
            <person name="Grigoriev I.V."/>
            <person name="Jeffries T.W."/>
        </authorList>
    </citation>
    <scope>NUCLEOTIDE SEQUENCE [LARGE SCALE GENOMIC DNA]</scope>
    <source>
        <strain evidence="12">ATCC 58044 / CBS 1984 / NCYC 433 / NRRL Y-366-8</strain>
    </source>
</reference>
<evidence type="ECO:0000256" key="3">
    <source>
        <dbReference type="ARBA" id="ARBA00022448"/>
    </source>
</evidence>
<dbReference type="STRING" id="683960.A0A1E3P018"/>
<dbReference type="AlphaFoldDB" id="A0A1E3P018"/>
<dbReference type="InterPro" id="IPR037185">
    <property type="entry name" value="EmrE-like"/>
</dbReference>
<dbReference type="PANTHER" id="PTHR23051:SF0">
    <property type="entry name" value="SOLUTE CARRIER FAMILY 35 MEMBER F5"/>
    <property type="match status" value="1"/>
</dbReference>
<feature type="region of interest" description="Disordered" evidence="8">
    <location>
        <begin position="129"/>
        <end position="169"/>
    </location>
</feature>
<keyword evidence="7" id="KW-0175">Coiled coil</keyword>
<feature type="compositionally biased region" description="Basic residues" evidence="8">
    <location>
        <begin position="140"/>
        <end position="149"/>
    </location>
</feature>
<protein>
    <recommendedName>
        <fullName evidence="10">DUF3955 domain-containing protein</fullName>
    </recommendedName>
</protein>
<keyword evidence="5 9" id="KW-1133">Transmembrane helix</keyword>
<proteinExistence type="inferred from homology"/>
<keyword evidence="3" id="KW-0813">Transport</keyword>
<dbReference type="Proteomes" id="UP000094112">
    <property type="component" value="Unassembled WGS sequence"/>
</dbReference>
<name>A0A1E3P018_WICAA</name>
<evidence type="ECO:0000256" key="8">
    <source>
        <dbReference type="SAM" id="MobiDB-lite"/>
    </source>
</evidence>
<dbReference type="GeneID" id="30201405"/>
<keyword evidence="12" id="KW-1185">Reference proteome</keyword>
<feature type="compositionally biased region" description="Low complexity" evidence="8">
    <location>
        <begin position="150"/>
        <end position="169"/>
    </location>
</feature>
<evidence type="ECO:0000313" key="12">
    <source>
        <dbReference type="Proteomes" id="UP000094112"/>
    </source>
</evidence>